<comment type="similarity">
    <text evidence="1 7 8">Belongs to the universal ribosomal protein uS13 family.</text>
</comment>
<gene>
    <name evidence="7" type="primary">rpsM</name>
    <name evidence="10" type="ORF">A2Z68_02375</name>
</gene>
<dbReference type="GO" id="GO:0005829">
    <property type="term" value="C:cytosol"/>
    <property type="evidence" value="ECO:0007669"/>
    <property type="project" value="TreeGrafter"/>
</dbReference>
<dbReference type="NCBIfam" id="TIGR03631">
    <property type="entry name" value="uS13_bact"/>
    <property type="match status" value="1"/>
</dbReference>
<dbReference type="SUPFAM" id="SSF46946">
    <property type="entry name" value="S13-like H2TH domain"/>
    <property type="match status" value="1"/>
</dbReference>
<evidence type="ECO:0000256" key="5">
    <source>
        <dbReference type="ARBA" id="ARBA00023274"/>
    </source>
</evidence>
<evidence type="ECO:0000256" key="1">
    <source>
        <dbReference type="ARBA" id="ARBA00008080"/>
    </source>
</evidence>
<dbReference type="HAMAP" id="MF_01315">
    <property type="entry name" value="Ribosomal_uS13"/>
    <property type="match status" value="1"/>
</dbReference>
<evidence type="ECO:0000313" key="11">
    <source>
        <dbReference type="Proteomes" id="UP000176662"/>
    </source>
</evidence>
<keyword evidence="7" id="KW-0820">tRNA-binding</keyword>
<comment type="function">
    <text evidence="7">Located at the top of the head of the 30S subunit, it contacts several helices of the 16S rRNA. In the 70S ribosome it contacts the 23S rRNA (bridge B1a) and protein L5 of the 50S subunit (bridge B1b), connecting the 2 subunits; these bridges are implicated in subunit movement. Contacts the tRNAs in the A and P-sites.</text>
</comment>
<evidence type="ECO:0000256" key="4">
    <source>
        <dbReference type="ARBA" id="ARBA00022980"/>
    </source>
</evidence>
<dbReference type="AlphaFoldDB" id="A0A1G2E1H7"/>
<keyword evidence="3 7" id="KW-0694">RNA-binding</keyword>
<dbReference type="Gene3D" id="1.10.8.50">
    <property type="match status" value="1"/>
</dbReference>
<dbReference type="Gene3D" id="4.10.910.10">
    <property type="entry name" value="30s ribosomal protein s13, domain 2"/>
    <property type="match status" value="1"/>
</dbReference>
<evidence type="ECO:0000256" key="6">
    <source>
        <dbReference type="ARBA" id="ARBA00035166"/>
    </source>
</evidence>
<evidence type="ECO:0000256" key="9">
    <source>
        <dbReference type="SAM" id="MobiDB-lite"/>
    </source>
</evidence>
<name>A0A1G2E1H7_9BACT</name>
<evidence type="ECO:0000256" key="7">
    <source>
        <dbReference type="HAMAP-Rule" id="MF_01315"/>
    </source>
</evidence>
<feature type="compositionally biased region" description="Low complexity" evidence="9">
    <location>
        <begin position="98"/>
        <end position="112"/>
    </location>
</feature>
<sequence>MPRIAGINIPETKQIEIALTYIFGIGRSLSRQILNEAGIKANKKASELTTQEVSALKDIIEKKYKTEGDLKRDIMMNIKRLKDTGTWIGIRHIKGLPVRGQRTRTNTRTARGNVRKTVGSGRKPPPGPT</sequence>
<keyword evidence="5 7" id="KW-0687">Ribonucleoprotein</keyword>
<dbReference type="InterPro" id="IPR027437">
    <property type="entry name" value="Rbsml_uS13_C"/>
</dbReference>
<dbReference type="PANTHER" id="PTHR10871">
    <property type="entry name" value="30S RIBOSOMAL PROTEIN S13/40S RIBOSOMAL PROTEIN S18"/>
    <property type="match status" value="1"/>
</dbReference>
<dbReference type="GO" id="GO:0003735">
    <property type="term" value="F:structural constituent of ribosome"/>
    <property type="evidence" value="ECO:0007669"/>
    <property type="project" value="InterPro"/>
</dbReference>
<dbReference type="GO" id="GO:0006412">
    <property type="term" value="P:translation"/>
    <property type="evidence" value="ECO:0007669"/>
    <property type="project" value="UniProtKB-UniRule"/>
</dbReference>
<dbReference type="FunFam" id="1.10.8.50:FF:000001">
    <property type="entry name" value="30S ribosomal protein S13"/>
    <property type="match status" value="1"/>
</dbReference>
<reference evidence="10 11" key="1">
    <citation type="journal article" date="2016" name="Nat. Commun.">
        <title>Thousands of microbial genomes shed light on interconnected biogeochemical processes in an aquifer system.</title>
        <authorList>
            <person name="Anantharaman K."/>
            <person name="Brown C.T."/>
            <person name="Hug L.A."/>
            <person name="Sharon I."/>
            <person name="Castelle C.J."/>
            <person name="Probst A.J."/>
            <person name="Thomas B.C."/>
            <person name="Singh A."/>
            <person name="Wilkins M.J."/>
            <person name="Karaoz U."/>
            <person name="Brodie E.L."/>
            <person name="Williams K.H."/>
            <person name="Hubbard S.S."/>
            <person name="Banfield J.F."/>
        </authorList>
    </citation>
    <scope>NUCLEOTIDE SEQUENCE [LARGE SCALE GENOMIC DNA]</scope>
</reference>
<comment type="caution">
    <text evidence="10">The sequence shown here is derived from an EMBL/GenBank/DDBJ whole genome shotgun (WGS) entry which is preliminary data.</text>
</comment>
<dbReference type="GO" id="GO:0015935">
    <property type="term" value="C:small ribosomal subunit"/>
    <property type="evidence" value="ECO:0007669"/>
    <property type="project" value="TreeGrafter"/>
</dbReference>
<dbReference type="PANTHER" id="PTHR10871:SF1">
    <property type="entry name" value="SMALL RIBOSOMAL SUBUNIT PROTEIN US13M"/>
    <property type="match status" value="1"/>
</dbReference>
<organism evidence="10 11">
    <name type="scientific">Candidatus Nealsonbacteria bacterium RBG_13_38_11</name>
    <dbReference type="NCBI Taxonomy" id="1801662"/>
    <lineage>
        <taxon>Bacteria</taxon>
        <taxon>Candidatus Nealsoniibacteriota</taxon>
    </lineage>
</organism>
<proteinExistence type="inferred from homology"/>
<evidence type="ECO:0000256" key="2">
    <source>
        <dbReference type="ARBA" id="ARBA00022730"/>
    </source>
</evidence>
<dbReference type="InterPro" id="IPR001892">
    <property type="entry name" value="Ribosomal_uS13"/>
</dbReference>
<feature type="region of interest" description="Disordered" evidence="9">
    <location>
        <begin position="98"/>
        <end position="129"/>
    </location>
</feature>
<dbReference type="InterPro" id="IPR019980">
    <property type="entry name" value="Ribosomal_uS13_bac-type"/>
</dbReference>
<evidence type="ECO:0000256" key="8">
    <source>
        <dbReference type="RuleBase" id="RU003830"/>
    </source>
</evidence>
<protein>
    <recommendedName>
        <fullName evidence="6 7">Small ribosomal subunit protein uS13</fullName>
    </recommendedName>
</protein>
<comment type="subunit">
    <text evidence="7">Part of the 30S ribosomal subunit. Forms a loose heterodimer with protein S19. Forms two bridges to the 50S subunit in the 70S ribosome.</text>
</comment>
<keyword evidence="2 7" id="KW-0699">rRNA-binding</keyword>
<evidence type="ECO:0000256" key="3">
    <source>
        <dbReference type="ARBA" id="ARBA00022884"/>
    </source>
</evidence>
<dbReference type="PROSITE" id="PS50159">
    <property type="entry name" value="RIBOSOMAL_S13_2"/>
    <property type="match status" value="1"/>
</dbReference>
<evidence type="ECO:0000313" key="10">
    <source>
        <dbReference type="EMBL" id="OGZ19190.1"/>
    </source>
</evidence>
<keyword evidence="4 7" id="KW-0689">Ribosomal protein</keyword>
<dbReference type="EMBL" id="MHLX01000011">
    <property type="protein sequence ID" value="OGZ19190.1"/>
    <property type="molecule type" value="Genomic_DNA"/>
</dbReference>
<dbReference type="GO" id="GO:0019843">
    <property type="term" value="F:rRNA binding"/>
    <property type="evidence" value="ECO:0007669"/>
    <property type="project" value="UniProtKB-UniRule"/>
</dbReference>
<dbReference type="GO" id="GO:0000049">
    <property type="term" value="F:tRNA binding"/>
    <property type="evidence" value="ECO:0007669"/>
    <property type="project" value="UniProtKB-UniRule"/>
</dbReference>
<dbReference type="InterPro" id="IPR010979">
    <property type="entry name" value="Ribosomal_uS13-like_H2TH"/>
</dbReference>
<dbReference type="Pfam" id="PF00416">
    <property type="entry name" value="Ribosomal_S13"/>
    <property type="match status" value="1"/>
</dbReference>
<dbReference type="Proteomes" id="UP000176662">
    <property type="component" value="Unassembled WGS sequence"/>
</dbReference>
<dbReference type="PIRSF" id="PIRSF002134">
    <property type="entry name" value="Ribosomal_S13"/>
    <property type="match status" value="1"/>
</dbReference>
<accession>A0A1G2E1H7</accession>